<organism evidence="2 3">
    <name type="scientific">Exophiala sideris</name>
    <dbReference type="NCBI Taxonomy" id="1016849"/>
    <lineage>
        <taxon>Eukaryota</taxon>
        <taxon>Fungi</taxon>
        <taxon>Dikarya</taxon>
        <taxon>Ascomycota</taxon>
        <taxon>Pezizomycotina</taxon>
        <taxon>Eurotiomycetes</taxon>
        <taxon>Chaetothyriomycetidae</taxon>
        <taxon>Chaetothyriales</taxon>
        <taxon>Herpotrichiellaceae</taxon>
        <taxon>Exophiala</taxon>
    </lineage>
</organism>
<feature type="region of interest" description="Disordered" evidence="1">
    <location>
        <begin position="199"/>
        <end position="246"/>
    </location>
</feature>
<protein>
    <recommendedName>
        <fullName evidence="4">Clr5 domain-containing protein</fullName>
    </recommendedName>
</protein>
<evidence type="ECO:0000256" key="1">
    <source>
        <dbReference type="SAM" id="MobiDB-lite"/>
    </source>
</evidence>
<accession>A0ABR0JQ59</accession>
<feature type="compositionally biased region" description="Basic and acidic residues" evidence="1">
    <location>
        <begin position="216"/>
        <end position="246"/>
    </location>
</feature>
<proteinExistence type="predicted"/>
<sequence>MHPSQQRQSLPAGYVEASSFIQAPEAALPSGEEATMSSGARISTTSKLASENNTTTAEPSKPTVSRDGIRGGKRGDNQPNVYRELPSFPKFDEQIPNDASIEEICINYPNHIRGTYLAAFVQWHWTANDIYNRLTDVAKQEFIDNGVATCKTKNNRSNFLSKRFDAYLNSLTAEEVTALCTQSKIRPCLMDGGERYGKSKLRGKFNNPRAQPVRQYDFKPRSRPGKREATEDLPQEPKTKKPRVEARSDTLWESMEIFEQYKYAMAGYWAKQVESAQTIINGDVFYSSANDRQRMQQVLKMLRYPVNSETDTFLTFDRIEDSPAFASFVDNKARAVFDHIRTHEAGAALREVRNKAIDEILREQQHIEASLQQLVPIALSSYQSGDLKFGLVEQAIEASISAPPRTTKPENATRDMRVVQQAPGWNGASGATMSAGSNLKRSREETTAEENSKKRHKTALSPGLNFVGQNIQQVFNAQQTFQPVEYRNRLEDAPGVGRDFDLMFEEIYGTSTAPPAASQAHGETSGDRRSTDIPFLPQTQNIVQAPDMTTAGHTSTGGRHAPPQMRTDAEDQALQEAIDMLPSLPPTPDIIYDQTDFSVVPGQNQVAVAAGNAYIPHYFDMFAQDGDLLLQNAELFPLPDLPESDGTYTQTGDLFSEGADLFSMGDLPQPHTSHDGIFDAAIEDLTASSGAANVFNNWDPEVGELTASELQQMQEDPAFWDGMFNDL</sequence>
<gene>
    <name evidence="2" type="ORF">LTR69_000236</name>
</gene>
<feature type="compositionally biased region" description="Basic and acidic residues" evidence="1">
    <location>
        <begin position="67"/>
        <end position="76"/>
    </location>
</feature>
<feature type="region of interest" description="Disordered" evidence="1">
    <location>
        <begin position="511"/>
        <end position="567"/>
    </location>
</feature>
<feature type="region of interest" description="Disordered" evidence="1">
    <location>
        <begin position="25"/>
        <end position="88"/>
    </location>
</feature>
<comment type="caution">
    <text evidence="2">The sequence shown here is derived from an EMBL/GenBank/DDBJ whole genome shotgun (WGS) entry which is preliminary data.</text>
</comment>
<feature type="compositionally biased region" description="Basic and acidic residues" evidence="1">
    <location>
        <begin position="441"/>
        <end position="452"/>
    </location>
</feature>
<evidence type="ECO:0008006" key="4">
    <source>
        <dbReference type="Google" id="ProtNLM"/>
    </source>
</evidence>
<evidence type="ECO:0000313" key="3">
    <source>
        <dbReference type="Proteomes" id="UP001345691"/>
    </source>
</evidence>
<name>A0ABR0JQ59_9EURO</name>
<dbReference type="Proteomes" id="UP001345691">
    <property type="component" value="Unassembled WGS sequence"/>
</dbReference>
<keyword evidence="3" id="KW-1185">Reference proteome</keyword>
<evidence type="ECO:0000313" key="2">
    <source>
        <dbReference type="EMBL" id="KAK5068118.1"/>
    </source>
</evidence>
<reference evidence="2 3" key="1">
    <citation type="submission" date="2023-08" db="EMBL/GenBank/DDBJ databases">
        <title>Black Yeasts Isolated from many extreme environments.</title>
        <authorList>
            <person name="Coleine C."/>
            <person name="Stajich J.E."/>
            <person name="Selbmann L."/>
        </authorList>
    </citation>
    <scope>NUCLEOTIDE SEQUENCE [LARGE SCALE GENOMIC DNA]</scope>
    <source>
        <strain evidence="2 3">CCFEE 6328</strain>
    </source>
</reference>
<feature type="region of interest" description="Disordered" evidence="1">
    <location>
        <begin position="424"/>
        <end position="459"/>
    </location>
</feature>
<feature type="compositionally biased region" description="Polar residues" evidence="1">
    <location>
        <begin position="35"/>
        <end position="58"/>
    </location>
</feature>
<dbReference type="EMBL" id="JAVRRF010000001">
    <property type="protein sequence ID" value="KAK5068118.1"/>
    <property type="molecule type" value="Genomic_DNA"/>
</dbReference>
<feature type="compositionally biased region" description="Polar residues" evidence="1">
    <location>
        <begin position="429"/>
        <end position="439"/>
    </location>
</feature>